<dbReference type="EMBL" id="JAGTJR010000012">
    <property type="protein sequence ID" value="KAH7051070.1"/>
    <property type="molecule type" value="Genomic_DNA"/>
</dbReference>
<evidence type="ECO:0000259" key="2">
    <source>
        <dbReference type="Pfam" id="PF03572"/>
    </source>
</evidence>
<comment type="caution">
    <text evidence="4">The sequence shown here is derived from an EMBL/GenBank/DDBJ whole genome shotgun (WGS) entry which is preliminary data.</text>
</comment>
<organism evidence="4 5">
    <name type="scientific">Macrophomina phaseolina</name>
    <dbReference type="NCBI Taxonomy" id="35725"/>
    <lineage>
        <taxon>Eukaryota</taxon>
        <taxon>Fungi</taxon>
        <taxon>Dikarya</taxon>
        <taxon>Ascomycota</taxon>
        <taxon>Pezizomycotina</taxon>
        <taxon>Dothideomycetes</taxon>
        <taxon>Dothideomycetes incertae sedis</taxon>
        <taxon>Botryosphaeriales</taxon>
        <taxon>Botryosphaeriaceae</taxon>
        <taxon>Macrophomina</taxon>
    </lineage>
</organism>
<dbReference type="PANTHER" id="PTHR37049">
    <property type="entry name" value="PEPTIDASE S41 FAMILY PROTEIN"/>
    <property type="match status" value="1"/>
</dbReference>
<accession>A0ABQ8GBJ6</accession>
<feature type="region of interest" description="Disordered" evidence="1">
    <location>
        <begin position="820"/>
        <end position="852"/>
    </location>
</feature>
<evidence type="ECO:0000259" key="3">
    <source>
        <dbReference type="Pfam" id="PF23658"/>
    </source>
</evidence>
<evidence type="ECO:0000313" key="4">
    <source>
        <dbReference type="EMBL" id="KAH7051070.1"/>
    </source>
</evidence>
<dbReference type="InterPro" id="IPR005151">
    <property type="entry name" value="Tail-specific_protease"/>
</dbReference>
<feature type="domain" description="Tail specific protease" evidence="2">
    <location>
        <begin position="385"/>
        <end position="599"/>
    </location>
</feature>
<dbReference type="InterPro" id="IPR052766">
    <property type="entry name" value="S41A_metabolite_peptidase"/>
</dbReference>
<gene>
    <name evidence="4" type="ORF">B0J12DRAFT_599470</name>
</gene>
<dbReference type="PANTHER" id="PTHR37049:SF5">
    <property type="entry name" value="TAIL SPECIFIC PROTEASE DOMAIN-CONTAINING PROTEIN"/>
    <property type="match status" value="1"/>
</dbReference>
<dbReference type="SUPFAM" id="SSF52096">
    <property type="entry name" value="ClpP/crotonase"/>
    <property type="match status" value="1"/>
</dbReference>
<evidence type="ECO:0000256" key="1">
    <source>
        <dbReference type="SAM" id="MobiDB-lite"/>
    </source>
</evidence>
<dbReference type="InterPro" id="IPR056186">
    <property type="entry name" value="PDZ_CPAF-rel"/>
</dbReference>
<dbReference type="InterPro" id="IPR029045">
    <property type="entry name" value="ClpP/crotonase-like_dom_sf"/>
</dbReference>
<keyword evidence="5" id="KW-1185">Reference proteome</keyword>
<sequence length="874" mass="94844">MYKKPSCQSSTLTLSLLPSTHQFMMSFTRLVALSCLLFGSALSKPAPRASAQASTTVSSAQTLPTTCGDIIQQADFEDVYSFSASQVYECLTSVPFNDAVALRFIDYYNDTMQFHSTLAYLKDPPEGYQQPPVDLLDGLAVIKQNISAGYYKNQYAFEAEVQKLVYSVHDMHVDLSSGILSAFAFGSDSWEIVSVSKDGKELPQIYLTGDILYTEDPQPITAINGEDPVEFLTKLAALNAVGTLEPHADWNQLMSSPAIDIQGVYSVFSQGLTFYPGDKLTFTWADDTKVDTDWLAFYMNAAHTGPLSTGGDFYNYFVLGLLPDSYNESVYPVFEDDSDGTTEGTLTNWYNASFKAYPSNPDVYQDGLAPGGGVVTGYLLNETSTGVLSIPSFDMYGDYIYNFSTAVVDFVDKARDANMSRIIIDLQQNLGGQSLLAYDTYRRFFPQADPYRGSRRRDHEMANTLGRVTTGFWDSLEPGTDDYDNYYQLLASDEWVVTDRLNADTGANFTSWAEYYGPRTYHGDSFSLNERYNLTSDVFVESAFDGYSFGFPGLSQTWAAEDILLLTDGLCSSSCAEFVEWMTQRGVRTIVAGGRPSAGPMQAASGTRGARLYSADLIDADIDWVLSVDNSTAGSLPATRDPGMQTSYAGLNLRDQVREGDAAGVPLQFMYQAAHCRIYYTIHNVYNMTRLWLDAAAAAWDDDSLCVDGSTGYASFLNTTAAKDPPARLADEPVQLNVLDTSLDYNSDANAAESGLEAATSSAKGGATVCKTKTGGCGANQKAVPAMKVQCGQTITECVCMPVCRTDLDCGGALKCRDKTSTPDKSLGTQTTSKLANNVKGSGSSGSGKGVCKPDTKLQGTKYLSLCAGQAKSG</sequence>
<name>A0ABQ8GBJ6_9PEZI</name>
<reference evidence="4 5" key="1">
    <citation type="journal article" date="2021" name="Nat. Commun.">
        <title>Genetic determinants of endophytism in the Arabidopsis root mycobiome.</title>
        <authorList>
            <person name="Mesny F."/>
            <person name="Miyauchi S."/>
            <person name="Thiergart T."/>
            <person name="Pickel B."/>
            <person name="Atanasova L."/>
            <person name="Karlsson M."/>
            <person name="Huettel B."/>
            <person name="Barry K.W."/>
            <person name="Haridas S."/>
            <person name="Chen C."/>
            <person name="Bauer D."/>
            <person name="Andreopoulos W."/>
            <person name="Pangilinan J."/>
            <person name="LaButti K."/>
            <person name="Riley R."/>
            <person name="Lipzen A."/>
            <person name="Clum A."/>
            <person name="Drula E."/>
            <person name="Henrissat B."/>
            <person name="Kohler A."/>
            <person name="Grigoriev I.V."/>
            <person name="Martin F.M."/>
            <person name="Hacquard S."/>
        </authorList>
    </citation>
    <scope>NUCLEOTIDE SEQUENCE [LARGE SCALE GENOMIC DNA]</scope>
    <source>
        <strain evidence="4 5">MPI-SDFR-AT-0080</strain>
    </source>
</reference>
<dbReference type="Proteomes" id="UP000774617">
    <property type="component" value="Unassembled WGS sequence"/>
</dbReference>
<dbReference type="Pfam" id="PF23658">
    <property type="entry name" value="PDZ_CPAF_rel"/>
    <property type="match status" value="1"/>
</dbReference>
<feature type="domain" description="CPAF-like PDZ" evidence="3">
    <location>
        <begin position="189"/>
        <end position="300"/>
    </location>
</feature>
<feature type="compositionally biased region" description="Polar residues" evidence="1">
    <location>
        <begin position="823"/>
        <end position="836"/>
    </location>
</feature>
<dbReference type="Gene3D" id="3.90.226.10">
    <property type="entry name" value="2-enoyl-CoA Hydratase, Chain A, domain 1"/>
    <property type="match status" value="1"/>
</dbReference>
<evidence type="ECO:0000313" key="5">
    <source>
        <dbReference type="Proteomes" id="UP000774617"/>
    </source>
</evidence>
<dbReference type="Pfam" id="PF03572">
    <property type="entry name" value="Peptidase_S41"/>
    <property type="match status" value="1"/>
</dbReference>
<proteinExistence type="predicted"/>
<protein>
    <submittedName>
        <fullName evidence="4">Peptidase S41 family protein</fullName>
    </submittedName>
</protein>